<reference evidence="2" key="1">
    <citation type="journal article" date="2020" name="Nature">
        <title>Giant virus diversity and host interactions through global metagenomics.</title>
        <authorList>
            <person name="Schulz F."/>
            <person name="Roux S."/>
            <person name="Paez-Espino D."/>
            <person name="Jungbluth S."/>
            <person name="Walsh D.A."/>
            <person name="Denef V.J."/>
            <person name="McMahon K.D."/>
            <person name="Konstantinidis K.T."/>
            <person name="Eloe-Fadrosh E.A."/>
            <person name="Kyrpides N.C."/>
            <person name="Woyke T."/>
        </authorList>
    </citation>
    <scope>NUCLEOTIDE SEQUENCE</scope>
    <source>
        <strain evidence="2">GVMAG-M-3300023174-134</strain>
    </source>
</reference>
<dbReference type="EMBL" id="MN739578">
    <property type="protein sequence ID" value="QHT13972.1"/>
    <property type="molecule type" value="Genomic_DNA"/>
</dbReference>
<evidence type="ECO:0000259" key="1">
    <source>
        <dbReference type="Pfam" id="PF04230"/>
    </source>
</evidence>
<dbReference type="Pfam" id="PF04230">
    <property type="entry name" value="PS_pyruv_trans"/>
    <property type="match status" value="1"/>
</dbReference>
<accession>A0A6C0DC33</accession>
<dbReference type="AlphaFoldDB" id="A0A6C0DC33"/>
<protein>
    <recommendedName>
        <fullName evidence="1">Polysaccharide pyruvyl transferase domain-containing protein</fullName>
    </recommendedName>
</protein>
<evidence type="ECO:0000313" key="2">
    <source>
        <dbReference type="EMBL" id="QHT13972.1"/>
    </source>
</evidence>
<name>A0A6C0DC33_9ZZZZ</name>
<dbReference type="InterPro" id="IPR007345">
    <property type="entry name" value="Polysacch_pyruvyl_Trfase"/>
</dbReference>
<feature type="domain" description="Polysaccharide pyruvyl transferase" evidence="1">
    <location>
        <begin position="475"/>
        <end position="601"/>
    </location>
</feature>
<organism evidence="2">
    <name type="scientific">viral metagenome</name>
    <dbReference type="NCBI Taxonomy" id="1070528"/>
    <lineage>
        <taxon>unclassified sequences</taxon>
        <taxon>metagenomes</taxon>
        <taxon>organismal metagenomes</taxon>
    </lineage>
</organism>
<proteinExistence type="predicted"/>
<sequence length="660" mass="78390">MLMMNNIYIIYMSNTLVIVLCETRAHELTFENFKKNVIDELNADLCICIGIKNDYNYDNPYYNLAKYKFLYNEPNDYSEAFEYAYKILCENRDKYEKLENINTLYGKIKNPGQSINNIKYYGICNNNNINNVKNFDIFNDDEIIIHTKDFPNKFWKNHVYGVKKSDNNFVYQKDVITYKKPLYWREFLKIKNQIFGGIKDKQNEHPGSGGILIFFRWFLLKNLIENDLINKYDRFVITRSDFIYQLPHPKIEFMSDKYIWIPNCEQYGGYTDRHVVLSKNNIEQYLNILNNLVIRSNEYFMKMKNKNDWNMEKLIKFHLNENKILHLVKEFPYIMYSVRNINGTTRWKHGNYSKELGYYIKYDTEYKISTYYKKIFEQSNSTIDKFYSNLNKRYVNMLYFIPYKSNFGDELNVYIINKLIDVLNLNIHINYINLSINKNFNNRLKTFSFLGSIMHSLPPNIDVIGTGVNPNHPNINKNLNILALRGKLSKDYLINKKGYKIGNIVMGDPALLIPRLFPEWLEPLENNSNNNIGLIPHFNDIDHVNKYKKIINELNIDCCYPNQPAINVINFIRSKDIIISSSLHGIIVAEMLGKKTKWIMYNGSLKSESKFKYLEYYNSTNRYNINPTTNIKEALEMEIPDPEYNDVELFNLIKNYLESD</sequence>